<gene>
    <name evidence="1" type="ORF">CYMTET_25581</name>
</gene>
<dbReference type="EMBL" id="LGRX02013718">
    <property type="protein sequence ID" value="KAK3265760.1"/>
    <property type="molecule type" value="Genomic_DNA"/>
</dbReference>
<keyword evidence="2" id="KW-1185">Reference proteome</keyword>
<dbReference type="Proteomes" id="UP001190700">
    <property type="component" value="Unassembled WGS sequence"/>
</dbReference>
<evidence type="ECO:0000313" key="1">
    <source>
        <dbReference type="EMBL" id="KAK3265760.1"/>
    </source>
</evidence>
<evidence type="ECO:0000313" key="2">
    <source>
        <dbReference type="Proteomes" id="UP001190700"/>
    </source>
</evidence>
<protein>
    <submittedName>
        <fullName evidence="1">Uncharacterized protein</fullName>
    </submittedName>
</protein>
<organism evidence="1 2">
    <name type="scientific">Cymbomonas tetramitiformis</name>
    <dbReference type="NCBI Taxonomy" id="36881"/>
    <lineage>
        <taxon>Eukaryota</taxon>
        <taxon>Viridiplantae</taxon>
        <taxon>Chlorophyta</taxon>
        <taxon>Pyramimonadophyceae</taxon>
        <taxon>Pyramimonadales</taxon>
        <taxon>Pyramimonadaceae</taxon>
        <taxon>Cymbomonas</taxon>
    </lineage>
</organism>
<sequence length="111" mass="11601">MTSDTPQSAPPATFNDINNDALATSGRVVAASMPPVSCLRSSAVTSTQRLQEVATTVHSLGTLRASLTGLTSRTPYLMDLLWATTLPILMTPTTAWASALSGSGLVVPTRR</sequence>
<comment type="caution">
    <text evidence="1">The sequence shown here is derived from an EMBL/GenBank/DDBJ whole genome shotgun (WGS) entry which is preliminary data.</text>
</comment>
<accession>A0AAE0KZ41</accession>
<dbReference type="AlphaFoldDB" id="A0AAE0KZ41"/>
<proteinExistence type="predicted"/>
<name>A0AAE0KZ41_9CHLO</name>
<reference evidence="1 2" key="1">
    <citation type="journal article" date="2015" name="Genome Biol. Evol.">
        <title>Comparative Genomics of a Bacterivorous Green Alga Reveals Evolutionary Causalities and Consequences of Phago-Mixotrophic Mode of Nutrition.</title>
        <authorList>
            <person name="Burns J.A."/>
            <person name="Paasch A."/>
            <person name="Narechania A."/>
            <person name="Kim E."/>
        </authorList>
    </citation>
    <scope>NUCLEOTIDE SEQUENCE [LARGE SCALE GENOMIC DNA]</scope>
    <source>
        <strain evidence="1 2">PLY_AMNH</strain>
    </source>
</reference>